<evidence type="ECO:0000256" key="3">
    <source>
        <dbReference type="ARBA" id="ARBA00012513"/>
    </source>
</evidence>
<keyword evidence="5" id="KW-0808">Transferase</keyword>
<dbReference type="SUPFAM" id="SSF56112">
    <property type="entry name" value="Protein kinase-like (PK-like)"/>
    <property type="match status" value="1"/>
</dbReference>
<evidence type="ECO:0000256" key="13">
    <source>
        <dbReference type="ARBA" id="ARBA00068353"/>
    </source>
</evidence>
<dbReference type="SMART" id="SM00090">
    <property type="entry name" value="RIO"/>
    <property type="match status" value="1"/>
</dbReference>
<keyword evidence="9" id="KW-0067">ATP-binding</keyword>
<evidence type="ECO:0000256" key="7">
    <source>
        <dbReference type="ARBA" id="ARBA00022741"/>
    </source>
</evidence>
<evidence type="ECO:0000256" key="12">
    <source>
        <dbReference type="ARBA" id="ARBA00048679"/>
    </source>
</evidence>
<name>A0A7J6M7B0_PERCH</name>
<evidence type="ECO:0000256" key="10">
    <source>
        <dbReference type="ARBA" id="ARBA00022842"/>
    </source>
</evidence>
<comment type="caution">
    <text evidence="16">The sequence shown here is derived from an EMBL/GenBank/DDBJ whole genome shotgun (WGS) entry which is preliminary data.</text>
</comment>
<keyword evidence="8 16" id="KW-0418">Kinase</keyword>
<dbReference type="GO" id="GO:0005524">
    <property type="term" value="F:ATP binding"/>
    <property type="evidence" value="ECO:0007669"/>
    <property type="project" value="UniProtKB-KW"/>
</dbReference>
<dbReference type="PANTHER" id="PTHR45852:SF1">
    <property type="entry name" value="SERINE_THREONINE-PROTEIN KINASE RIO2"/>
    <property type="match status" value="1"/>
</dbReference>
<comment type="similarity">
    <text evidence="2">Belongs to the protein kinase superfamily. RIO-type Ser/Thr kinase family.</text>
</comment>
<dbReference type="Pfam" id="PF09202">
    <property type="entry name" value="Rio2_N"/>
    <property type="match status" value="1"/>
</dbReference>
<dbReference type="GO" id="GO:0030688">
    <property type="term" value="C:preribosome, small subunit precursor"/>
    <property type="evidence" value="ECO:0007669"/>
    <property type="project" value="TreeGrafter"/>
</dbReference>
<sequence>MNVWSIQEEQEEDHSIMPREDLPRYSRQNYSYLDAQLEAEHGIDEEADSNLDFTNTQQLRTSLDSIMWKALVKGDYNEWYKSSRLFKAHNLPMDETSYSLLAHGYILSHRHMASSALMEMKEADMHPALVKLNERFIHGYLELQDLGLTPEKTAWQTVLRTCWQCAVRLKRKRLQRIKNYLKDRVHVEDMYQLDRSDVRALISAEHEQARLLIAAHEAQVCGKVDATMLDRKEIKEIAIEKAELLAPPAHGRKHTRKPIYRQINEQRALRDRVSSHIPDPDYFTEGRYTDSNMGLQEGLEPDVLEDNEDDESNNPHVFYCHSVYPYLMRLDCEIFRYLSKEDLRVLQALEVGHKNHELVPLQLVESIAGLKRGGCYKTLQNLLKHKLVAHDGKTYDGYKLTYNGYDFLALRTLMSRGNIAGVGQRVGVGKESDIHICTDDEGRQLVIKFHRLGRVSFKTVKENRDYLQHRQSASWMYLARLAAAKEFAYLTELYNAGFPVPEPVGHNRHAIVMEYLDDAVCMCQIRKLDKPQLLLEKC</sequence>
<feature type="non-terminal residue" evidence="16">
    <location>
        <position position="1"/>
    </location>
</feature>
<dbReference type="FunFam" id="3.30.200.20:FF:000052">
    <property type="entry name" value="Serine/threonine-protein kinase RIO2"/>
    <property type="match status" value="1"/>
</dbReference>
<evidence type="ECO:0000256" key="4">
    <source>
        <dbReference type="ARBA" id="ARBA00022527"/>
    </source>
</evidence>
<gene>
    <name evidence="16" type="primary">RIOK2</name>
    <name evidence="16" type="ORF">FOL47_003820</name>
</gene>
<evidence type="ECO:0000256" key="8">
    <source>
        <dbReference type="ARBA" id="ARBA00022777"/>
    </source>
</evidence>
<evidence type="ECO:0000259" key="15">
    <source>
        <dbReference type="SMART" id="SM00090"/>
    </source>
</evidence>
<dbReference type="AlphaFoldDB" id="A0A7J6M7B0"/>
<evidence type="ECO:0000256" key="2">
    <source>
        <dbReference type="ARBA" id="ARBA00009196"/>
    </source>
</evidence>
<dbReference type="InterPro" id="IPR015285">
    <property type="entry name" value="RIO2_wHTH_N"/>
</dbReference>
<evidence type="ECO:0000256" key="1">
    <source>
        <dbReference type="ARBA" id="ARBA00001946"/>
    </source>
</evidence>
<dbReference type="GO" id="GO:0046872">
    <property type="term" value="F:metal ion binding"/>
    <property type="evidence" value="ECO:0007669"/>
    <property type="project" value="UniProtKB-KW"/>
</dbReference>
<dbReference type="InterPro" id="IPR011009">
    <property type="entry name" value="Kinase-like_dom_sf"/>
</dbReference>
<comment type="cofactor">
    <cofactor evidence="1">
        <name>Mg(2+)</name>
        <dbReference type="ChEBI" id="CHEBI:18420"/>
    </cofactor>
</comment>
<proteinExistence type="inferred from homology"/>
<reference evidence="16 17" key="1">
    <citation type="submission" date="2020-04" db="EMBL/GenBank/DDBJ databases">
        <title>Perkinsus chesapeaki whole genome sequence.</title>
        <authorList>
            <person name="Bogema D.R."/>
        </authorList>
    </citation>
    <scope>NUCLEOTIDE SEQUENCE [LARGE SCALE GENOMIC DNA]</scope>
    <source>
        <strain evidence="16">ATCC PRA-425</strain>
    </source>
</reference>
<dbReference type="GO" id="GO:0004674">
    <property type="term" value="F:protein serine/threonine kinase activity"/>
    <property type="evidence" value="ECO:0007669"/>
    <property type="project" value="UniProtKB-KW"/>
</dbReference>
<dbReference type="SUPFAM" id="SSF46785">
    <property type="entry name" value="Winged helix' DNA-binding domain"/>
    <property type="match status" value="1"/>
</dbReference>
<keyword evidence="6" id="KW-0479">Metal-binding</keyword>
<comment type="catalytic activity">
    <reaction evidence="12">
        <text>L-seryl-[protein] + ATP = O-phospho-L-seryl-[protein] + ADP + H(+)</text>
        <dbReference type="Rhea" id="RHEA:17989"/>
        <dbReference type="Rhea" id="RHEA-COMP:9863"/>
        <dbReference type="Rhea" id="RHEA-COMP:11604"/>
        <dbReference type="ChEBI" id="CHEBI:15378"/>
        <dbReference type="ChEBI" id="CHEBI:29999"/>
        <dbReference type="ChEBI" id="CHEBI:30616"/>
        <dbReference type="ChEBI" id="CHEBI:83421"/>
        <dbReference type="ChEBI" id="CHEBI:456216"/>
        <dbReference type="EC" id="2.7.11.1"/>
    </reaction>
</comment>
<dbReference type="Gene3D" id="1.10.10.10">
    <property type="entry name" value="Winged helix-like DNA-binding domain superfamily/Winged helix DNA-binding domain"/>
    <property type="match status" value="1"/>
</dbReference>
<evidence type="ECO:0000313" key="16">
    <source>
        <dbReference type="EMBL" id="KAF4666961.1"/>
    </source>
</evidence>
<evidence type="ECO:0000256" key="11">
    <source>
        <dbReference type="ARBA" id="ARBA00047899"/>
    </source>
</evidence>
<keyword evidence="7" id="KW-0547">Nucleotide-binding</keyword>
<comment type="catalytic activity">
    <reaction evidence="11">
        <text>L-threonyl-[protein] + ATP = O-phospho-L-threonyl-[protein] + ADP + H(+)</text>
        <dbReference type="Rhea" id="RHEA:46608"/>
        <dbReference type="Rhea" id="RHEA-COMP:11060"/>
        <dbReference type="Rhea" id="RHEA-COMP:11605"/>
        <dbReference type="ChEBI" id="CHEBI:15378"/>
        <dbReference type="ChEBI" id="CHEBI:30013"/>
        <dbReference type="ChEBI" id="CHEBI:30616"/>
        <dbReference type="ChEBI" id="CHEBI:61977"/>
        <dbReference type="ChEBI" id="CHEBI:456216"/>
        <dbReference type="EC" id="2.7.11.1"/>
    </reaction>
</comment>
<dbReference type="EC" id="2.7.11.1" evidence="3"/>
<protein>
    <recommendedName>
        <fullName evidence="13">Serine/threonine-protein kinase RIO2</fullName>
        <ecNumber evidence="3">2.7.11.1</ecNumber>
    </recommendedName>
    <alternativeName>
        <fullName evidence="14">Serine/threonine-protein kinase rio2</fullName>
    </alternativeName>
</protein>
<dbReference type="FunFam" id="1.10.10.10:FF:000053">
    <property type="entry name" value="Serine/threonine-protein kinase RIO2"/>
    <property type="match status" value="1"/>
</dbReference>
<keyword evidence="4" id="KW-0723">Serine/threonine-protein kinase</keyword>
<evidence type="ECO:0000256" key="6">
    <source>
        <dbReference type="ARBA" id="ARBA00022723"/>
    </source>
</evidence>
<evidence type="ECO:0000256" key="9">
    <source>
        <dbReference type="ARBA" id="ARBA00022840"/>
    </source>
</evidence>
<dbReference type="InterPro" id="IPR000687">
    <property type="entry name" value="RIO_kinase"/>
</dbReference>
<accession>A0A7J6M7B0</accession>
<evidence type="ECO:0000256" key="5">
    <source>
        <dbReference type="ARBA" id="ARBA00022679"/>
    </source>
</evidence>
<dbReference type="EMBL" id="JAAPAO010000222">
    <property type="protein sequence ID" value="KAF4666961.1"/>
    <property type="molecule type" value="Genomic_DNA"/>
</dbReference>
<evidence type="ECO:0000256" key="14">
    <source>
        <dbReference type="ARBA" id="ARBA00068837"/>
    </source>
</evidence>
<dbReference type="PANTHER" id="PTHR45852">
    <property type="entry name" value="SER/THR-PROTEIN KINASE RIO2"/>
    <property type="match status" value="1"/>
</dbReference>
<organism evidence="16 17">
    <name type="scientific">Perkinsus chesapeaki</name>
    <name type="common">Clam parasite</name>
    <name type="synonym">Perkinsus andrewsi</name>
    <dbReference type="NCBI Taxonomy" id="330153"/>
    <lineage>
        <taxon>Eukaryota</taxon>
        <taxon>Sar</taxon>
        <taxon>Alveolata</taxon>
        <taxon>Perkinsozoa</taxon>
        <taxon>Perkinsea</taxon>
        <taxon>Perkinsida</taxon>
        <taxon>Perkinsidae</taxon>
        <taxon>Perkinsus</taxon>
    </lineage>
</organism>
<keyword evidence="10" id="KW-0460">Magnesium</keyword>
<dbReference type="OrthoDB" id="10258631at2759"/>
<dbReference type="Gene3D" id="3.30.200.20">
    <property type="entry name" value="Phosphorylase Kinase, domain 1"/>
    <property type="match status" value="1"/>
</dbReference>
<dbReference type="GO" id="GO:0030490">
    <property type="term" value="P:maturation of SSU-rRNA"/>
    <property type="evidence" value="ECO:0007669"/>
    <property type="project" value="TreeGrafter"/>
</dbReference>
<dbReference type="GO" id="GO:0005829">
    <property type="term" value="C:cytosol"/>
    <property type="evidence" value="ECO:0007669"/>
    <property type="project" value="TreeGrafter"/>
</dbReference>
<dbReference type="InterPro" id="IPR036390">
    <property type="entry name" value="WH_DNA-bd_sf"/>
</dbReference>
<dbReference type="InterPro" id="IPR018934">
    <property type="entry name" value="RIO_dom"/>
</dbReference>
<evidence type="ECO:0000313" key="17">
    <source>
        <dbReference type="Proteomes" id="UP000591131"/>
    </source>
</evidence>
<dbReference type="InterPro" id="IPR036388">
    <property type="entry name" value="WH-like_DNA-bd_sf"/>
</dbReference>
<feature type="domain" description="RIO kinase" evidence="15">
    <location>
        <begin position="391"/>
        <end position="536"/>
    </location>
</feature>
<keyword evidence="17" id="KW-1185">Reference proteome</keyword>
<dbReference type="Pfam" id="PF01163">
    <property type="entry name" value="RIO1"/>
    <property type="match status" value="1"/>
</dbReference>
<dbReference type="Proteomes" id="UP000591131">
    <property type="component" value="Unassembled WGS sequence"/>
</dbReference>